<dbReference type="CDD" id="cd01389">
    <property type="entry name" value="HMG-box_ROX1-like"/>
    <property type="match status" value="1"/>
</dbReference>
<dbReference type="SUPFAM" id="SSF47095">
    <property type="entry name" value="HMG-box"/>
    <property type="match status" value="1"/>
</dbReference>
<feature type="compositionally biased region" description="Polar residues" evidence="2">
    <location>
        <begin position="449"/>
        <end position="463"/>
    </location>
</feature>
<accession>A0A5C3QDM7</accession>
<dbReference type="PROSITE" id="PS50118">
    <property type="entry name" value="HMG_BOX_2"/>
    <property type="match status" value="1"/>
</dbReference>
<evidence type="ECO:0000259" key="3">
    <source>
        <dbReference type="PROSITE" id="PS50118"/>
    </source>
</evidence>
<keyword evidence="1" id="KW-0539">Nucleus</keyword>
<feature type="DNA-binding region" description="HMG box" evidence="1">
    <location>
        <begin position="293"/>
        <end position="361"/>
    </location>
</feature>
<proteinExistence type="predicted"/>
<dbReference type="STRING" id="1884261.A0A5C3QDM7"/>
<feature type="region of interest" description="Disordered" evidence="2">
    <location>
        <begin position="349"/>
        <end position="480"/>
    </location>
</feature>
<dbReference type="GO" id="GO:0005634">
    <property type="term" value="C:nucleus"/>
    <property type="evidence" value="ECO:0007669"/>
    <property type="project" value="UniProtKB-UniRule"/>
</dbReference>
<evidence type="ECO:0000256" key="2">
    <source>
        <dbReference type="SAM" id="MobiDB-lite"/>
    </source>
</evidence>
<dbReference type="EMBL" id="ML178830">
    <property type="protein sequence ID" value="TFL00143.1"/>
    <property type="molecule type" value="Genomic_DNA"/>
</dbReference>
<keyword evidence="1" id="KW-0238">DNA-binding</keyword>
<feature type="compositionally biased region" description="Polar residues" evidence="2">
    <location>
        <begin position="505"/>
        <end position="529"/>
    </location>
</feature>
<dbReference type="OrthoDB" id="6247875at2759"/>
<feature type="domain" description="HMG box" evidence="3">
    <location>
        <begin position="293"/>
        <end position="361"/>
    </location>
</feature>
<protein>
    <recommendedName>
        <fullName evidence="3">HMG box domain-containing protein</fullName>
    </recommendedName>
</protein>
<dbReference type="InterPro" id="IPR009071">
    <property type="entry name" value="HMG_box_dom"/>
</dbReference>
<evidence type="ECO:0000313" key="4">
    <source>
        <dbReference type="EMBL" id="TFL00143.1"/>
    </source>
</evidence>
<sequence>MPSYDYDNHPPPPPGWPAVSWETLLSYDSLATGASYDAVANHSLVSQPPPTDIFFPLLPFREAPPYTPSTFTATHDTFSSYHYPAASTFHNANTDQLPDSESPLTDSALPILESEQASTHCSSTFPTQKRSYYSAFYTERSTPLANDDEYSLYPGYIHDAQPPHHPGQSLRYTPETPPILSSTPAFFSASEYEQHLFAHPVLNTPAFCPSTSQLQPYTFPDATQSSLSPVIPRTSAEEFSGMSLGGSDPVLEQQEDQVEGPLTRYAYLKEICPPDNFCNPVARINVNGKILRVSNPFFLFLAWCAVARRVTQKASELLNSNPISKAVSQIWKSLTHEEKAYWQERGRQVKEKNQELHPGYKYQPVQNSNKKRKTKTPEVESPLVQPMETQPKAAAKPRAAKPKTAKPKTAKPKTTKPKATKPRAIKPRAKKDAVVEEAPLTASPPMASRSVSPITGPSPTTTFDAHHEQHSLDDSVTPTQGLVTMPTSQFTFVYERSYPPPAAGRSSSAYTASPPSCVSPESSGPQTPFSVYDEEHGDRTVIVDSPNLNDLGDGFVLADWLNVESIKVAQTCAVPELHE</sequence>
<feature type="compositionally biased region" description="Basic and acidic residues" evidence="2">
    <location>
        <begin position="464"/>
        <end position="473"/>
    </location>
</feature>
<feature type="compositionally biased region" description="Basic residues" evidence="2">
    <location>
        <begin position="398"/>
        <end position="429"/>
    </location>
</feature>
<dbReference type="SMART" id="SM00398">
    <property type="entry name" value="HMG"/>
    <property type="match status" value="1"/>
</dbReference>
<dbReference type="InterPro" id="IPR036910">
    <property type="entry name" value="HMG_box_dom_sf"/>
</dbReference>
<dbReference type="GO" id="GO:0003677">
    <property type="term" value="F:DNA binding"/>
    <property type="evidence" value="ECO:0007669"/>
    <property type="project" value="UniProtKB-UniRule"/>
</dbReference>
<gene>
    <name evidence="4" type="ORF">BDV98DRAFT_120626</name>
</gene>
<dbReference type="AlphaFoldDB" id="A0A5C3QDM7"/>
<feature type="region of interest" description="Disordered" evidence="2">
    <location>
        <begin position="498"/>
        <end position="530"/>
    </location>
</feature>
<dbReference type="Proteomes" id="UP000305067">
    <property type="component" value="Unassembled WGS sequence"/>
</dbReference>
<evidence type="ECO:0000313" key="5">
    <source>
        <dbReference type="Proteomes" id="UP000305067"/>
    </source>
</evidence>
<keyword evidence="5" id="KW-1185">Reference proteome</keyword>
<name>A0A5C3QDM7_9AGAR</name>
<evidence type="ECO:0000256" key="1">
    <source>
        <dbReference type="PROSITE-ProRule" id="PRU00267"/>
    </source>
</evidence>
<dbReference type="Gene3D" id="1.10.30.10">
    <property type="entry name" value="High mobility group box domain"/>
    <property type="match status" value="1"/>
</dbReference>
<organism evidence="4 5">
    <name type="scientific">Pterulicium gracile</name>
    <dbReference type="NCBI Taxonomy" id="1884261"/>
    <lineage>
        <taxon>Eukaryota</taxon>
        <taxon>Fungi</taxon>
        <taxon>Dikarya</taxon>
        <taxon>Basidiomycota</taxon>
        <taxon>Agaricomycotina</taxon>
        <taxon>Agaricomycetes</taxon>
        <taxon>Agaricomycetidae</taxon>
        <taxon>Agaricales</taxon>
        <taxon>Pleurotineae</taxon>
        <taxon>Pterulaceae</taxon>
        <taxon>Pterulicium</taxon>
    </lineage>
</organism>
<dbReference type="Pfam" id="PF00505">
    <property type="entry name" value="HMG_box"/>
    <property type="match status" value="1"/>
</dbReference>
<reference evidence="4 5" key="1">
    <citation type="journal article" date="2019" name="Nat. Ecol. Evol.">
        <title>Megaphylogeny resolves global patterns of mushroom evolution.</title>
        <authorList>
            <person name="Varga T."/>
            <person name="Krizsan K."/>
            <person name="Foldi C."/>
            <person name="Dima B."/>
            <person name="Sanchez-Garcia M."/>
            <person name="Sanchez-Ramirez S."/>
            <person name="Szollosi G.J."/>
            <person name="Szarkandi J.G."/>
            <person name="Papp V."/>
            <person name="Albert L."/>
            <person name="Andreopoulos W."/>
            <person name="Angelini C."/>
            <person name="Antonin V."/>
            <person name="Barry K.W."/>
            <person name="Bougher N.L."/>
            <person name="Buchanan P."/>
            <person name="Buyck B."/>
            <person name="Bense V."/>
            <person name="Catcheside P."/>
            <person name="Chovatia M."/>
            <person name="Cooper J."/>
            <person name="Damon W."/>
            <person name="Desjardin D."/>
            <person name="Finy P."/>
            <person name="Geml J."/>
            <person name="Haridas S."/>
            <person name="Hughes K."/>
            <person name="Justo A."/>
            <person name="Karasinski D."/>
            <person name="Kautmanova I."/>
            <person name="Kiss B."/>
            <person name="Kocsube S."/>
            <person name="Kotiranta H."/>
            <person name="LaButti K.M."/>
            <person name="Lechner B.E."/>
            <person name="Liimatainen K."/>
            <person name="Lipzen A."/>
            <person name="Lukacs Z."/>
            <person name="Mihaltcheva S."/>
            <person name="Morgado L.N."/>
            <person name="Niskanen T."/>
            <person name="Noordeloos M.E."/>
            <person name="Ohm R.A."/>
            <person name="Ortiz-Santana B."/>
            <person name="Ovrebo C."/>
            <person name="Racz N."/>
            <person name="Riley R."/>
            <person name="Savchenko A."/>
            <person name="Shiryaev A."/>
            <person name="Soop K."/>
            <person name="Spirin V."/>
            <person name="Szebenyi C."/>
            <person name="Tomsovsky M."/>
            <person name="Tulloss R.E."/>
            <person name="Uehling J."/>
            <person name="Grigoriev I.V."/>
            <person name="Vagvolgyi C."/>
            <person name="Papp T."/>
            <person name="Martin F.M."/>
            <person name="Miettinen O."/>
            <person name="Hibbett D.S."/>
            <person name="Nagy L.G."/>
        </authorList>
    </citation>
    <scope>NUCLEOTIDE SEQUENCE [LARGE SCALE GENOMIC DNA]</scope>
    <source>
        <strain evidence="4 5">CBS 309.79</strain>
    </source>
</reference>